<evidence type="ECO:0000256" key="2">
    <source>
        <dbReference type="ARBA" id="ARBA00022737"/>
    </source>
</evidence>
<keyword evidence="8" id="KW-1185">Reference proteome</keyword>
<evidence type="ECO:0000256" key="3">
    <source>
        <dbReference type="ARBA" id="ARBA00022771"/>
    </source>
</evidence>
<feature type="zinc finger region" description="C3H1-type" evidence="5">
    <location>
        <begin position="88"/>
        <end position="115"/>
    </location>
</feature>
<comment type="caution">
    <text evidence="7">The sequence shown here is derived from an EMBL/GenBank/DDBJ whole genome shotgun (WGS) entry which is preliminary data.</text>
</comment>
<dbReference type="Pfam" id="PF00642">
    <property type="entry name" value="zf-CCCH"/>
    <property type="match status" value="1"/>
</dbReference>
<name>A0A1J4MS43_9CRYT</name>
<dbReference type="VEuPathDB" id="CryptoDB:cand_029200"/>
<dbReference type="InterPro" id="IPR045877">
    <property type="entry name" value="ZFP36-like"/>
</dbReference>
<feature type="domain" description="C3H1-type" evidence="6">
    <location>
        <begin position="123"/>
        <end position="151"/>
    </location>
</feature>
<feature type="zinc finger region" description="C3H1-type" evidence="5">
    <location>
        <begin position="53"/>
        <end position="80"/>
    </location>
</feature>
<dbReference type="OrthoDB" id="430732at2759"/>
<dbReference type="InterPro" id="IPR000571">
    <property type="entry name" value="Znf_CCCH"/>
</dbReference>
<evidence type="ECO:0000256" key="4">
    <source>
        <dbReference type="ARBA" id="ARBA00022833"/>
    </source>
</evidence>
<dbReference type="InterPro" id="IPR036855">
    <property type="entry name" value="Znf_CCCH_sf"/>
</dbReference>
<dbReference type="PANTHER" id="PTHR12547">
    <property type="entry name" value="CCCH ZINC FINGER/TIS11-RELATED"/>
    <property type="match status" value="1"/>
</dbReference>
<keyword evidence="3 5" id="KW-0863">Zinc-finger</keyword>
<dbReference type="AlphaFoldDB" id="A0A1J4MS43"/>
<dbReference type="GO" id="GO:0008270">
    <property type="term" value="F:zinc ion binding"/>
    <property type="evidence" value="ECO:0007669"/>
    <property type="project" value="UniProtKB-KW"/>
</dbReference>
<dbReference type="GO" id="GO:0003729">
    <property type="term" value="F:mRNA binding"/>
    <property type="evidence" value="ECO:0007669"/>
    <property type="project" value="InterPro"/>
</dbReference>
<dbReference type="RefSeq" id="XP_067067682.1">
    <property type="nucleotide sequence ID" value="XM_067213147.1"/>
</dbReference>
<evidence type="ECO:0000256" key="5">
    <source>
        <dbReference type="PROSITE-ProRule" id="PRU00723"/>
    </source>
</evidence>
<evidence type="ECO:0000256" key="1">
    <source>
        <dbReference type="ARBA" id="ARBA00022723"/>
    </source>
</evidence>
<accession>A0A1J4MS43</accession>
<reference evidence="7 8" key="1">
    <citation type="submission" date="2016-10" db="EMBL/GenBank/DDBJ databases">
        <title>Reductive evolution of mitochondrial metabolism and differential evolution of invasion-related proteins in Cryptosporidium.</title>
        <authorList>
            <person name="Liu S."/>
            <person name="Roellig D.M."/>
            <person name="Guo Y."/>
            <person name="Li N."/>
            <person name="Frace M.A."/>
            <person name="Tang K."/>
            <person name="Zhang L."/>
            <person name="Feng Y."/>
            <person name="Xiao L."/>
        </authorList>
    </citation>
    <scope>NUCLEOTIDE SEQUENCE [LARGE SCALE GENOMIC DNA]</scope>
    <source>
        <strain evidence="7">30847</strain>
    </source>
</reference>
<dbReference type="Gene3D" id="4.10.1000.10">
    <property type="entry name" value="Zinc finger, CCCH-type"/>
    <property type="match status" value="3"/>
</dbReference>
<keyword evidence="2" id="KW-0677">Repeat</keyword>
<dbReference type="Proteomes" id="UP000186804">
    <property type="component" value="Unassembled WGS sequence"/>
</dbReference>
<feature type="domain" description="C3H1-type" evidence="6">
    <location>
        <begin position="53"/>
        <end position="80"/>
    </location>
</feature>
<keyword evidence="1 5" id="KW-0479">Metal-binding</keyword>
<evidence type="ECO:0000259" key="6">
    <source>
        <dbReference type="PROSITE" id="PS50103"/>
    </source>
</evidence>
<protein>
    <submittedName>
        <fullName evidence="7">Zinc CCCH type domain-containing protein</fullName>
    </submittedName>
</protein>
<evidence type="ECO:0000313" key="8">
    <source>
        <dbReference type="Proteomes" id="UP000186804"/>
    </source>
</evidence>
<dbReference type="EMBL" id="LRBS01000080">
    <property type="protein sequence ID" value="OII75836.1"/>
    <property type="molecule type" value="Genomic_DNA"/>
</dbReference>
<organism evidence="7 8">
    <name type="scientific">Cryptosporidium andersoni</name>
    <dbReference type="NCBI Taxonomy" id="117008"/>
    <lineage>
        <taxon>Eukaryota</taxon>
        <taxon>Sar</taxon>
        <taxon>Alveolata</taxon>
        <taxon>Apicomplexa</taxon>
        <taxon>Conoidasida</taxon>
        <taxon>Coccidia</taxon>
        <taxon>Eucoccidiorida</taxon>
        <taxon>Eimeriorina</taxon>
        <taxon>Cryptosporidiidae</taxon>
        <taxon>Cryptosporidium</taxon>
    </lineage>
</organism>
<dbReference type="PANTHER" id="PTHR12547:SF18">
    <property type="entry name" value="PROTEIN TIS11"/>
    <property type="match status" value="1"/>
</dbReference>
<keyword evidence="4 5" id="KW-0862">Zinc</keyword>
<feature type="zinc finger region" description="C3H1-type" evidence="5">
    <location>
        <begin position="123"/>
        <end position="151"/>
    </location>
</feature>
<dbReference type="SUPFAM" id="SSF90229">
    <property type="entry name" value="CCCH zinc finger"/>
    <property type="match status" value="3"/>
</dbReference>
<feature type="domain" description="C3H1-type" evidence="6">
    <location>
        <begin position="88"/>
        <end position="115"/>
    </location>
</feature>
<sequence>MTSHLNSNSKELPLDNFSKDNYFGTYGDGLMDEACNDLNEDNKLTENIIHDQFWKTKLCLMHSKGTCKRGVDCRFAHGYEELRSPVNLKKTKLCPFWLNSSCTMGITCPYAHGTTELRVTTDFYKTSVCRYWKMGTKCDAGVLCRHAHGEVELRPKAGRYINKKKDDTSSYLNPKMTYSSSHGTLAERNTLYVQSSSLHSLNEPLFSDSKLYPEANVYSHSNKIYTLSDNESTANSNEYNHKSGIKGTRMKHAMSMHCVRGWDLDLNEVKEEFINKDNFKNDLFVKPTLKPEESLQKFFSNSNLDDTNKLDDTHSNSFVNSNTAVTGASSYNSLKRMEGSSNSLVSNISDLSIHDDLIFNNWQLKYPPKKSLISEISHPNIDKTTTLDGTFIDSSSEIETFQLIEDKTEPNIQQVQLMGQKKHNCLENSLSSNVSETWDFSTPTLVEIKILNPSEIPSMKSSSIAAILLPSDNQKSATVHFLSSSGSLI</sequence>
<dbReference type="SMART" id="SM00356">
    <property type="entry name" value="ZnF_C3H1"/>
    <property type="match status" value="3"/>
</dbReference>
<dbReference type="GeneID" id="92367104"/>
<proteinExistence type="predicted"/>
<evidence type="ECO:0000313" key="7">
    <source>
        <dbReference type="EMBL" id="OII75836.1"/>
    </source>
</evidence>
<gene>
    <name evidence="7" type="ORF">cand_029200</name>
</gene>
<dbReference type="PROSITE" id="PS50103">
    <property type="entry name" value="ZF_C3H1"/>
    <property type="match status" value="3"/>
</dbReference>